<proteinExistence type="inferred from homology"/>
<keyword evidence="1 3" id="KW-0456">Lyase</keyword>
<sequence length="294" mass="30572">MKLDLQGIIPAIVTPYGAGHTIDSEVTRKLVDALIGQGVGGLYVGGTTGEGPMQSPAERTEFTALVADVVGGRVPVVAHVGAADTAGSIEMARNAANAGANAVSAVAPFYYQHGREQVRQHFLDIAEASPVPFLPYHLPMAGGDDATFHLFIELAAHENIVGFKYTSRDIYELQQLVALCGDGAAIFNGADEVCIHGLLAGAAGAIGSTYNFMAGLFVQAAEALAAGDAPKAARLQGQANGVIRQGAHYDNVAFARAVLQAQGFDVGPPRKPIQQMSADDHALVARLVAETPFL</sequence>
<protein>
    <submittedName>
        <fullName evidence="6">Dihydrodipicolinate synthase family protein</fullName>
    </submittedName>
</protein>
<evidence type="ECO:0000313" key="6">
    <source>
        <dbReference type="EMBL" id="NED94826.1"/>
    </source>
</evidence>
<name>A0A6N9YIJ2_9ACTN</name>
<dbReference type="PRINTS" id="PR00146">
    <property type="entry name" value="DHPICSNTHASE"/>
</dbReference>
<feature type="binding site" evidence="5">
    <location>
        <position position="206"/>
    </location>
    <ligand>
        <name>pyruvate</name>
        <dbReference type="ChEBI" id="CHEBI:15361"/>
    </ligand>
</feature>
<feature type="binding site" evidence="5">
    <location>
        <position position="48"/>
    </location>
    <ligand>
        <name>pyruvate</name>
        <dbReference type="ChEBI" id="CHEBI:15361"/>
    </ligand>
</feature>
<feature type="active site" description="Proton donor/acceptor" evidence="4">
    <location>
        <position position="136"/>
    </location>
</feature>
<organism evidence="6 7">
    <name type="scientific">Phytoactinopolyspora alkaliphila</name>
    <dbReference type="NCBI Taxonomy" id="1783498"/>
    <lineage>
        <taxon>Bacteria</taxon>
        <taxon>Bacillati</taxon>
        <taxon>Actinomycetota</taxon>
        <taxon>Actinomycetes</taxon>
        <taxon>Jiangellales</taxon>
        <taxon>Jiangellaceae</taxon>
        <taxon>Phytoactinopolyspora</taxon>
    </lineage>
</organism>
<dbReference type="InterPro" id="IPR020624">
    <property type="entry name" value="Schiff_base-form_aldolases_CS"/>
</dbReference>
<keyword evidence="2" id="KW-0704">Schiff base</keyword>
<evidence type="ECO:0000256" key="2">
    <source>
        <dbReference type="ARBA" id="ARBA00023270"/>
    </source>
</evidence>
<dbReference type="Pfam" id="PF00701">
    <property type="entry name" value="DHDPS"/>
    <property type="match status" value="1"/>
</dbReference>
<dbReference type="PIRSF" id="PIRSF001365">
    <property type="entry name" value="DHDPS"/>
    <property type="match status" value="1"/>
</dbReference>
<gene>
    <name evidence="6" type="ORF">G1H11_05825</name>
</gene>
<accession>A0A6N9YIJ2</accession>
<comment type="caution">
    <text evidence="6">The sequence shown here is derived from an EMBL/GenBank/DDBJ whole genome shotgun (WGS) entry which is preliminary data.</text>
</comment>
<dbReference type="EMBL" id="JAAGOB010000002">
    <property type="protein sequence ID" value="NED94826.1"/>
    <property type="molecule type" value="Genomic_DNA"/>
</dbReference>
<comment type="similarity">
    <text evidence="3">Belongs to the DapA family.</text>
</comment>
<dbReference type="PROSITE" id="PS00665">
    <property type="entry name" value="DHDPS_1"/>
    <property type="match status" value="1"/>
</dbReference>
<dbReference type="PANTHER" id="PTHR42849">
    <property type="entry name" value="N-ACETYLNEURAMINATE LYASE"/>
    <property type="match status" value="1"/>
</dbReference>
<dbReference type="InterPro" id="IPR002220">
    <property type="entry name" value="DapA-like"/>
</dbReference>
<dbReference type="GO" id="GO:0005829">
    <property type="term" value="C:cytosol"/>
    <property type="evidence" value="ECO:0007669"/>
    <property type="project" value="TreeGrafter"/>
</dbReference>
<dbReference type="Proteomes" id="UP000469185">
    <property type="component" value="Unassembled WGS sequence"/>
</dbReference>
<evidence type="ECO:0000256" key="4">
    <source>
        <dbReference type="PIRSR" id="PIRSR001365-1"/>
    </source>
</evidence>
<dbReference type="CDD" id="cd00408">
    <property type="entry name" value="DHDPS-like"/>
    <property type="match status" value="1"/>
</dbReference>
<dbReference type="AlphaFoldDB" id="A0A6N9YIJ2"/>
<dbReference type="SMART" id="SM01130">
    <property type="entry name" value="DHDPS"/>
    <property type="match status" value="1"/>
</dbReference>
<dbReference type="InterPro" id="IPR013785">
    <property type="entry name" value="Aldolase_TIM"/>
</dbReference>
<reference evidence="6 7" key="1">
    <citation type="submission" date="2020-02" db="EMBL/GenBank/DDBJ databases">
        <authorList>
            <person name="Li X.-J."/>
            <person name="Feng X.-M."/>
        </authorList>
    </citation>
    <scope>NUCLEOTIDE SEQUENCE [LARGE SCALE GENOMIC DNA]</scope>
    <source>
        <strain evidence="6 7">CGMCC 4.7225</strain>
    </source>
</reference>
<evidence type="ECO:0000256" key="1">
    <source>
        <dbReference type="ARBA" id="ARBA00023239"/>
    </source>
</evidence>
<dbReference type="GO" id="GO:0019262">
    <property type="term" value="P:N-acetylneuraminate catabolic process"/>
    <property type="evidence" value="ECO:0007669"/>
    <property type="project" value="TreeGrafter"/>
</dbReference>
<evidence type="ECO:0000256" key="5">
    <source>
        <dbReference type="PIRSR" id="PIRSR001365-2"/>
    </source>
</evidence>
<keyword evidence="7" id="KW-1185">Reference proteome</keyword>
<dbReference type="GO" id="GO:0008747">
    <property type="term" value="F:N-acetylneuraminate lyase activity"/>
    <property type="evidence" value="ECO:0007669"/>
    <property type="project" value="TreeGrafter"/>
</dbReference>
<dbReference type="RefSeq" id="WP_163816891.1">
    <property type="nucleotide sequence ID" value="NZ_JAAGOB010000002.1"/>
</dbReference>
<evidence type="ECO:0000313" key="7">
    <source>
        <dbReference type="Proteomes" id="UP000469185"/>
    </source>
</evidence>
<evidence type="ECO:0000256" key="3">
    <source>
        <dbReference type="PIRNR" id="PIRNR001365"/>
    </source>
</evidence>
<dbReference type="SUPFAM" id="SSF51569">
    <property type="entry name" value="Aldolase"/>
    <property type="match status" value="1"/>
</dbReference>
<dbReference type="PANTHER" id="PTHR42849:SF1">
    <property type="entry name" value="N-ACETYLNEURAMINATE LYASE"/>
    <property type="match status" value="1"/>
</dbReference>
<dbReference type="Gene3D" id="3.20.20.70">
    <property type="entry name" value="Aldolase class I"/>
    <property type="match status" value="1"/>
</dbReference>
<feature type="active site" description="Schiff-base intermediate with substrate" evidence="4">
    <location>
        <position position="164"/>
    </location>
</feature>